<evidence type="ECO:0000259" key="1">
    <source>
        <dbReference type="Pfam" id="PF12333"/>
    </source>
</evidence>
<reference evidence="2" key="1">
    <citation type="journal article" date="2020" name="bioRxiv">
        <title>Chromosome-level reference genome of the European wasp spider Argiope bruennichi: a resource for studies on range expansion and evolutionary adaptation.</title>
        <authorList>
            <person name="Sheffer M.M."/>
            <person name="Hoppe A."/>
            <person name="Krehenwinkel H."/>
            <person name="Uhl G."/>
            <person name="Kuss A.W."/>
            <person name="Jensen L."/>
            <person name="Jensen C."/>
            <person name="Gillespie R.G."/>
            <person name="Hoff K.J."/>
            <person name="Prost S."/>
        </authorList>
    </citation>
    <scope>NUCLEOTIDE SEQUENCE</scope>
</reference>
<dbReference type="Gene3D" id="1.25.10.10">
    <property type="entry name" value="Leucine-rich Repeat Variant"/>
    <property type="match status" value="1"/>
</dbReference>
<dbReference type="Proteomes" id="UP000807504">
    <property type="component" value="Unassembled WGS sequence"/>
</dbReference>
<feature type="domain" description="Pre-rRNA-processing protein Ipi1 N-terminal" evidence="1">
    <location>
        <begin position="124"/>
        <end position="219"/>
    </location>
</feature>
<dbReference type="InterPro" id="IPR016024">
    <property type="entry name" value="ARM-type_fold"/>
</dbReference>
<evidence type="ECO:0000313" key="3">
    <source>
        <dbReference type="Proteomes" id="UP000807504"/>
    </source>
</evidence>
<sequence>MRKKQNDFQKVKLKVGKQLPKGRNETKTSFQTRKVNLHQQIKKTADEPTLKELLSYMKSRDAKIKFDNMRRLFKHISNNKETLPIFFADILKELGRTLQESDPKIRAEAILIIGLCAEILTDTQLRPFVTPLTTYLNCMMTHITFQVRQDSLKFLDVLLKTHKCVICQSCEILFSLLNLISCKANKDNEDRRKLLDFITPKISTDEWRMNVLKRMLPFLPGVLKNDPIAMDTDDTKKVHWNAKEPLNLPLYLNSGTKPANFDYSLYSLKEEDACDPEELKKFVSEILPILHAILKGFALHSSFSESNIKYLNIFTQIMCCLAEWTVNSDLKNTDISEQCRSINLELMDNFPYIQHTGHVSKGEVIDNIDLNLGICYLHCICSQLTLPNLTYGGYWNKIRSYAIKAFKAGGVKLSEKSISLLVKIFKIGIKTHALNQDTFLGAITAVLLGFMTVLKARKISPSANEIYYFFMDLTLDCDIKNFNKLPPIREWFSNIPNLLCCMMDTNRFVPNYLNYLKQLCVRRNYSFLNVIGTLPSERFIEFLKFEDEELQITTIQMITSRSILSPAFLQDIAEAIRDEYTFLILDPSLDTDTMPLRNMLVVYQQSFSCRCEIYPTSNHAFQQEIFKVCAECLSSYFTNELHVKAAIVFIRTIFVSRQFDIFYKPTQVYHVLRSLMFLYRRGYLHLVQKDTVFLLLDRLSEHGVVRDNSLYKNMIRSMFELVSNI</sequence>
<protein>
    <submittedName>
        <fullName evidence="2">Testis-expressed protein 10 like protein</fullName>
    </submittedName>
</protein>
<evidence type="ECO:0000313" key="2">
    <source>
        <dbReference type="EMBL" id="KAF8789655.1"/>
    </source>
</evidence>
<comment type="caution">
    <text evidence="2">The sequence shown here is derived from an EMBL/GenBank/DDBJ whole genome shotgun (WGS) entry which is preliminary data.</text>
</comment>
<name>A0A8T0FGY6_ARGBR</name>
<dbReference type="AlphaFoldDB" id="A0A8T0FGY6"/>
<proteinExistence type="predicted"/>
<dbReference type="InterPro" id="IPR024679">
    <property type="entry name" value="Ipi1_N"/>
</dbReference>
<gene>
    <name evidence="2" type="ORF">HNY73_007580</name>
</gene>
<dbReference type="Pfam" id="PF12333">
    <property type="entry name" value="Ipi1_N"/>
    <property type="match status" value="1"/>
</dbReference>
<keyword evidence="3" id="KW-1185">Reference proteome</keyword>
<dbReference type="InterPro" id="IPR011989">
    <property type="entry name" value="ARM-like"/>
</dbReference>
<organism evidence="2 3">
    <name type="scientific">Argiope bruennichi</name>
    <name type="common">Wasp spider</name>
    <name type="synonym">Aranea bruennichi</name>
    <dbReference type="NCBI Taxonomy" id="94029"/>
    <lineage>
        <taxon>Eukaryota</taxon>
        <taxon>Metazoa</taxon>
        <taxon>Ecdysozoa</taxon>
        <taxon>Arthropoda</taxon>
        <taxon>Chelicerata</taxon>
        <taxon>Arachnida</taxon>
        <taxon>Araneae</taxon>
        <taxon>Araneomorphae</taxon>
        <taxon>Entelegynae</taxon>
        <taxon>Araneoidea</taxon>
        <taxon>Araneidae</taxon>
        <taxon>Argiope</taxon>
    </lineage>
</organism>
<dbReference type="SUPFAM" id="SSF48371">
    <property type="entry name" value="ARM repeat"/>
    <property type="match status" value="2"/>
</dbReference>
<accession>A0A8T0FGY6</accession>
<reference evidence="2" key="2">
    <citation type="submission" date="2020-06" db="EMBL/GenBank/DDBJ databases">
        <authorList>
            <person name="Sheffer M."/>
        </authorList>
    </citation>
    <scope>NUCLEOTIDE SEQUENCE</scope>
</reference>
<dbReference type="EMBL" id="JABXBU010000012">
    <property type="protein sequence ID" value="KAF8789655.1"/>
    <property type="molecule type" value="Genomic_DNA"/>
</dbReference>